<dbReference type="Proteomes" id="UP000600247">
    <property type="component" value="Unassembled WGS sequence"/>
</dbReference>
<accession>A0A917H584</accession>
<dbReference type="EMBL" id="BMHY01000004">
    <property type="protein sequence ID" value="GGG68409.1"/>
    <property type="molecule type" value="Genomic_DNA"/>
</dbReference>
<dbReference type="RefSeq" id="WP_188889441.1">
    <property type="nucleotide sequence ID" value="NZ_BMHY01000004.1"/>
</dbReference>
<dbReference type="Pfam" id="PF00753">
    <property type="entry name" value="Lactamase_B"/>
    <property type="match status" value="1"/>
</dbReference>
<evidence type="ECO:0000256" key="3">
    <source>
        <dbReference type="ARBA" id="ARBA00022801"/>
    </source>
</evidence>
<keyword evidence="2" id="KW-0479">Metal-binding</keyword>
<dbReference type="InterPro" id="IPR036866">
    <property type="entry name" value="RibonucZ/Hydroxyglut_hydro"/>
</dbReference>
<keyword evidence="10" id="KW-1185">Reference proteome</keyword>
<protein>
    <submittedName>
        <fullName evidence="9">MBL fold metallo-hydrolase</fullName>
    </submittedName>
</protein>
<evidence type="ECO:0000256" key="2">
    <source>
        <dbReference type="ARBA" id="ARBA00022723"/>
    </source>
</evidence>
<dbReference type="AlphaFoldDB" id="A0A917H584"/>
<dbReference type="InterPro" id="IPR051013">
    <property type="entry name" value="MBL_superfamily_lactonases"/>
</dbReference>
<dbReference type="InterPro" id="IPR001279">
    <property type="entry name" value="Metallo-B-lactamas"/>
</dbReference>
<dbReference type="PANTHER" id="PTHR42978">
    <property type="entry name" value="QUORUM-QUENCHING LACTONASE YTNP-RELATED-RELATED"/>
    <property type="match status" value="1"/>
</dbReference>
<evidence type="ECO:0000256" key="7">
    <source>
        <dbReference type="ARBA" id="ARBA00048505"/>
    </source>
</evidence>
<comment type="function">
    <text evidence="6">Counteracts the endogenous Pycsar antiviral defense system. Phosphodiesterase that enables metal-dependent hydrolysis of host cyclic nucleotide Pycsar defense signals such as cCMP and cUMP.</text>
</comment>
<evidence type="ECO:0000256" key="4">
    <source>
        <dbReference type="ARBA" id="ARBA00022833"/>
    </source>
</evidence>
<evidence type="ECO:0000313" key="10">
    <source>
        <dbReference type="Proteomes" id="UP000600247"/>
    </source>
</evidence>
<organism evidence="9 10">
    <name type="scientific">Paenibacillus radicis</name>
    <name type="common">ex Gao et al. 2016</name>
    <dbReference type="NCBI Taxonomy" id="1737354"/>
    <lineage>
        <taxon>Bacteria</taxon>
        <taxon>Bacillati</taxon>
        <taxon>Bacillota</taxon>
        <taxon>Bacilli</taxon>
        <taxon>Bacillales</taxon>
        <taxon>Paenibacillaceae</taxon>
        <taxon>Paenibacillus</taxon>
    </lineage>
</organism>
<dbReference type="Gene3D" id="3.60.15.10">
    <property type="entry name" value="Ribonuclease Z/Hydroxyacylglutathione hydrolase-like"/>
    <property type="match status" value="1"/>
</dbReference>
<reference evidence="9 10" key="1">
    <citation type="journal article" date="2014" name="Int. J. Syst. Evol. Microbiol.">
        <title>Complete genome sequence of Corynebacterium casei LMG S-19264T (=DSM 44701T), isolated from a smear-ripened cheese.</title>
        <authorList>
            <consortium name="US DOE Joint Genome Institute (JGI-PGF)"/>
            <person name="Walter F."/>
            <person name="Albersmeier A."/>
            <person name="Kalinowski J."/>
            <person name="Ruckert C."/>
        </authorList>
    </citation>
    <scope>NUCLEOTIDE SEQUENCE [LARGE SCALE GENOMIC DNA]</scope>
    <source>
        <strain evidence="9 10">CGMCC 1.15286</strain>
    </source>
</reference>
<dbReference type="SMART" id="SM00849">
    <property type="entry name" value="Lactamase_B"/>
    <property type="match status" value="1"/>
</dbReference>
<dbReference type="GO" id="GO:0016787">
    <property type="term" value="F:hydrolase activity"/>
    <property type="evidence" value="ECO:0007669"/>
    <property type="project" value="UniProtKB-KW"/>
</dbReference>
<evidence type="ECO:0000256" key="1">
    <source>
        <dbReference type="ARBA" id="ARBA00007749"/>
    </source>
</evidence>
<name>A0A917H584_9BACL</name>
<dbReference type="GO" id="GO:0046872">
    <property type="term" value="F:metal ion binding"/>
    <property type="evidence" value="ECO:0007669"/>
    <property type="project" value="UniProtKB-KW"/>
</dbReference>
<comment type="catalytic activity">
    <reaction evidence="7">
        <text>3',5'-cyclic UMP + H2O = UMP + H(+)</text>
        <dbReference type="Rhea" id="RHEA:70575"/>
        <dbReference type="ChEBI" id="CHEBI:15377"/>
        <dbReference type="ChEBI" id="CHEBI:15378"/>
        <dbReference type="ChEBI" id="CHEBI:57865"/>
        <dbReference type="ChEBI" id="CHEBI:184387"/>
    </reaction>
    <physiologicalReaction direction="left-to-right" evidence="7">
        <dbReference type="Rhea" id="RHEA:70576"/>
    </physiologicalReaction>
</comment>
<feature type="domain" description="Metallo-beta-lactamase" evidence="8">
    <location>
        <begin position="63"/>
        <end position="265"/>
    </location>
</feature>
<proteinExistence type="inferred from homology"/>
<dbReference type="SUPFAM" id="SSF56281">
    <property type="entry name" value="Metallo-hydrolase/oxidoreductase"/>
    <property type="match status" value="1"/>
</dbReference>
<comment type="caution">
    <text evidence="9">The sequence shown here is derived from an EMBL/GenBank/DDBJ whole genome shotgun (WGS) entry which is preliminary data.</text>
</comment>
<evidence type="ECO:0000256" key="5">
    <source>
        <dbReference type="ARBA" id="ARBA00034221"/>
    </source>
</evidence>
<evidence type="ECO:0000259" key="8">
    <source>
        <dbReference type="SMART" id="SM00849"/>
    </source>
</evidence>
<evidence type="ECO:0000256" key="6">
    <source>
        <dbReference type="ARBA" id="ARBA00034301"/>
    </source>
</evidence>
<keyword evidence="4" id="KW-0862">Zinc</keyword>
<sequence>MTYSYPSVTQVPAVYHKKIGEVLVTVVSDGNSTLPFWPYYELMEDKGKEMLHSNFESSPLVLNTNCFIVNVNGRLTLIDAGLGMGVGVVLDNIKAAGVDVNDIETVLLTHIHPDHSYGLIHTDGTKAFPNAEVVVQETEYAYWLDKRNIKDPSDEIETANFQMAEAAFAPYEGRIRTFAVTETEPVAGIQAIEAPGHTPGHTAYLIESNGEKLLIWGDIIHNAAIQLLRPEEKIVMDVLPELGVETRKRILDLAAEEKLLVSGMHLNFPGFGRIRKEADHYVHVPEKWSPEL</sequence>
<evidence type="ECO:0000313" key="9">
    <source>
        <dbReference type="EMBL" id="GGG68409.1"/>
    </source>
</evidence>
<gene>
    <name evidence="9" type="ORF">GCM10010918_24130</name>
</gene>
<comment type="catalytic activity">
    <reaction evidence="5">
        <text>3',5'-cyclic CMP + H2O = CMP + H(+)</text>
        <dbReference type="Rhea" id="RHEA:72675"/>
        <dbReference type="ChEBI" id="CHEBI:15377"/>
        <dbReference type="ChEBI" id="CHEBI:15378"/>
        <dbReference type="ChEBI" id="CHEBI:58003"/>
        <dbReference type="ChEBI" id="CHEBI:60377"/>
    </reaction>
    <physiologicalReaction direction="left-to-right" evidence="5">
        <dbReference type="Rhea" id="RHEA:72676"/>
    </physiologicalReaction>
</comment>
<dbReference type="PANTHER" id="PTHR42978:SF6">
    <property type="entry name" value="QUORUM-QUENCHING LACTONASE YTNP-RELATED"/>
    <property type="match status" value="1"/>
</dbReference>
<keyword evidence="3" id="KW-0378">Hydrolase</keyword>
<dbReference type="CDD" id="cd07720">
    <property type="entry name" value="OPHC2-like_MBL-fold"/>
    <property type="match status" value="1"/>
</dbReference>
<comment type="similarity">
    <text evidence="1">Belongs to the metallo-beta-lactamase superfamily.</text>
</comment>